<name>A0ABZ2JXD6_9BACT</name>
<organism evidence="2 3">
    <name type="scientific">Pendulispora brunnea</name>
    <dbReference type="NCBI Taxonomy" id="2905690"/>
    <lineage>
        <taxon>Bacteria</taxon>
        <taxon>Pseudomonadati</taxon>
        <taxon>Myxococcota</taxon>
        <taxon>Myxococcia</taxon>
        <taxon>Myxococcales</taxon>
        <taxon>Sorangiineae</taxon>
        <taxon>Pendulisporaceae</taxon>
        <taxon>Pendulispora</taxon>
    </lineage>
</organism>
<keyword evidence="1" id="KW-0732">Signal</keyword>
<gene>
    <name evidence="2" type="ORF">LZC95_32375</name>
</gene>
<dbReference type="Proteomes" id="UP001379533">
    <property type="component" value="Chromosome"/>
</dbReference>
<evidence type="ECO:0000313" key="2">
    <source>
        <dbReference type="EMBL" id="WXA91139.1"/>
    </source>
</evidence>
<reference evidence="2 3" key="1">
    <citation type="submission" date="2021-12" db="EMBL/GenBank/DDBJ databases">
        <title>Discovery of the Pendulisporaceae a myxobacterial family with distinct sporulation behavior and unique specialized metabolism.</title>
        <authorList>
            <person name="Garcia R."/>
            <person name="Popoff A."/>
            <person name="Bader C.D."/>
            <person name="Loehr J."/>
            <person name="Walesch S."/>
            <person name="Walt C."/>
            <person name="Boldt J."/>
            <person name="Bunk B."/>
            <person name="Haeckl F.J.F.P.J."/>
            <person name="Gunesch A.P."/>
            <person name="Birkelbach J."/>
            <person name="Nuebel U."/>
            <person name="Pietschmann T."/>
            <person name="Bach T."/>
            <person name="Mueller R."/>
        </authorList>
    </citation>
    <scope>NUCLEOTIDE SEQUENCE [LARGE SCALE GENOMIC DNA]</scope>
    <source>
        <strain evidence="2 3">MSr12523</strain>
    </source>
</reference>
<feature type="signal peptide" evidence="1">
    <location>
        <begin position="1"/>
        <end position="26"/>
    </location>
</feature>
<evidence type="ECO:0000313" key="3">
    <source>
        <dbReference type="Proteomes" id="UP001379533"/>
    </source>
</evidence>
<proteinExistence type="predicted"/>
<accession>A0ABZ2JXD6</accession>
<sequence length="185" mass="18726">MTSLTSFSFRFWITLLGFSTLVPWTAGCESNSDDPPPQTRATVKDVTMDRLSGVGLLAGDQVSLQMSGGSIRGTIDPPLSADQCTSLIGIALTGHAKGHVSNVSLADLGTASIALLEDAVGTVTGSAMSRPSVSDACSSSHVAVGDHASATVEDSALVNESGAGVAVGSSTAGLTFRRSTIKKPS</sequence>
<feature type="chain" id="PRO_5046488932" evidence="1">
    <location>
        <begin position="27"/>
        <end position="185"/>
    </location>
</feature>
<dbReference type="RefSeq" id="WP_394841760.1">
    <property type="nucleotide sequence ID" value="NZ_CP089982.1"/>
</dbReference>
<dbReference type="EMBL" id="CP089982">
    <property type="protein sequence ID" value="WXA91139.1"/>
    <property type="molecule type" value="Genomic_DNA"/>
</dbReference>
<evidence type="ECO:0000256" key="1">
    <source>
        <dbReference type="SAM" id="SignalP"/>
    </source>
</evidence>
<keyword evidence="3" id="KW-1185">Reference proteome</keyword>
<protein>
    <submittedName>
        <fullName evidence="2">Uncharacterized protein</fullName>
    </submittedName>
</protein>